<evidence type="ECO:0000259" key="6">
    <source>
        <dbReference type="Pfam" id="PF13860"/>
    </source>
</evidence>
<dbReference type="Gene3D" id="2.60.40.4070">
    <property type="match status" value="1"/>
</dbReference>
<evidence type="ECO:0000313" key="8">
    <source>
        <dbReference type="EMBL" id="TCW35829.1"/>
    </source>
</evidence>
<dbReference type="Pfam" id="PF13861">
    <property type="entry name" value="FLgD_tudor"/>
    <property type="match status" value="1"/>
</dbReference>
<sequence length="226" mass="23896">MSEINTDVLTGLGLSSYEGTKKEPIDNSLGQEDFLKLMTTQLSNQDPLNPMENGEFIGELAQFSTVTGIEELTVAFESLAQSFSQWQTLQGASLVGRDVLVPVEDFEFQSGETVAGAISLPSSGTGVTVDVYNDAGQVVRSMDLGTQASGLHDFTWDGLTNDGTEAPSGTYEFKSRALLGESTEALYTLVSGEVSSVALGGEDSGLVLQVQGLGNVDFNSVFRIGS</sequence>
<dbReference type="InterPro" id="IPR025963">
    <property type="entry name" value="FLgD_Tudor"/>
</dbReference>
<keyword evidence="3 5" id="KW-1005">Bacterial flagellum biogenesis</keyword>
<evidence type="ECO:0000256" key="5">
    <source>
        <dbReference type="RuleBase" id="RU362076"/>
    </source>
</evidence>
<dbReference type="InterPro" id="IPR005648">
    <property type="entry name" value="FlgD"/>
</dbReference>
<dbReference type="Pfam" id="PF03963">
    <property type="entry name" value="FlgD"/>
    <property type="match status" value="1"/>
</dbReference>
<comment type="similarity">
    <text evidence="1 5">Belongs to the FlgD family.</text>
</comment>
<organism evidence="8 9">
    <name type="scientific">Marichromatium gracile</name>
    <name type="common">Chromatium gracile</name>
    <dbReference type="NCBI Taxonomy" id="1048"/>
    <lineage>
        <taxon>Bacteria</taxon>
        <taxon>Pseudomonadati</taxon>
        <taxon>Pseudomonadota</taxon>
        <taxon>Gammaproteobacteria</taxon>
        <taxon>Chromatiales</taxon>
        <taxon>Chromatiaceae</taxon>
        <taxon>Marichromatium</taxon>
    </lineage>
</organism>
<accession>A0A4R4AB30</accession>
<reference evidence="8 9" key="1">
    <citation type="submission" date="2019-03" db="EMBL/GenBank/DDBJ databases">
        <title>Genomic Encyclopedia of Type Strains, Phase IV (KMG-IV): sequencing the most valuable type-strain genomes for metagenomic binning, comparative biology and taxonomic classification.</title>
        <authorList>
            <person name="Goeker M."/>
        </authorList>
    </citation>
    <scope>NUCLEOTIDE SEQUENCE [LARGE SCALE GENOMIC DNA]</scope>
    <source>
        <strain evidence="8 9">DSM 203</strain>
    </source>
</reference>
<gene>
    <name evidence="8" type="ORF">EDC29_1053</name>
</gene>
<dbReference type="AlphaFoldDB" id="A0A4R4AB30"/>
<evidence type="ECO:0000256" key="4">
    <source>
        <dbReference type="ARBA" id="ARBA00024746"/>
    </source>
</evidence>
<evidence type="ECO:0000259" key="7">
    <source>
        <dbReference type="Pfam" id="PF13861"/>
    </source>
</evidence>
<comment type="function">
    <text evidence="4 5">Required for flagellar hook formation. May act as a scaffolding protein.</text>
</comment>
<evidence type="ECO:0000256" key="2">
    <source>
        <dbReference type="ARBA" id="ARBA00016013"/>
    </source>
</evidence>
<keyword evidence="8" id="KW-0282">Flagellum</keyword>
<name>A0A4R4AB30_MARGR</name>
<dbReference type="RefSeq" id="WP_123140781.1">
    <property type="nucleotide sequence ID" value="NZ_NRRH01000005.1"/>
</dbReference>
<dbReference type="GO" id="GO:0044781">
    <property type="term" value="P:bacterial-type flagellum organization"/>
    <property type="evidence" value="ECO:0007669"/>
    <property type="project" value="UniProtKB-UniRule"/>
</dbReference>
<dbReference type="Proteomes" id="UP000295247">
    <property type="component" value="Unassembled WGS sequence"/>
</dbReference>
<dbReference type="EMBL" id="SMDC01000005">
    <property type="protein sequence ID" value="TCW35829.1"/>
    <property type="molecule type" value="Genomic_DNA"/>
</dbReference>
<dbReference type="Gene3D" id="2.30.30.910">
    <property type="match status" value="1"/>
</dbReference>
<evidence type="ECO:0000313" key="9">
    <source>
        <dbReference type="Proteomes" id="UP000295247"/>
    </source>
</evidence>
<feature type="domain" description="FlgD/Vpr Ig-like" evidence="6">
    <location>
        <begin position="108"/>
        <end position="174"/>
    </location>
</feature>
<dbReference type="InterPro" id="IPR025965">
    <property type="entry name" value="FlgD/Vpr_Ig-like"/>
</dbReference>
<evidence type="ECO:0000256" key="3">
    <source>
        <dbReference type="ARBA" id="ARBA00022795"/>
    </source>
</evidence>
<comment type="caution">
    <text evidence="8">The sequence shown here is derived from an EMBL/GenBank/DDBJ whole genome shotgun (WGS) entry which is preliminary data.</text>
</comment>
<proteinExistence type="inferred from homology"/>
<dbReference type="Pfam" id="PF13860">
    <property type="entry name" value="FlgD_ig"/>
    <property type="match status" value="1"/>
</dbReference>
<evidence type="ECO:0000256" key="1">
    <source>
        <dbReference type="ARBA" id="ARBA00010577"/>
    </source>
</evidence>
<keyword evidence="8" id="KW-0969">Cilium</keyword>
<protein>
    <recommendedName>
        <fullName evidence="2 5">Basal-body rod modification protein FlgD</fullName>
    </recommendedName>
</protein>
<keyword evidence="8" id="KW-0966">Cell projection</keyword>
<feature type="domain" description="FlgD Tudor-like" evidence="7">
    <location>
        <begin position="87"/>
        <end position="221"/>
    </location>
</feature>